<name>A0ABT6NC29_9FIRM</name>
<dbReference type="EMBL" id="JARYZI010000004">
    <property type="protein sequence ID" value="MDH8677977.1"/>
    <property type="molecule type" value="Genomic_DNA"/>
</dbReference>
<dbReference type="RefSeq" id="WP_281093807.1">
    <property type="nucleotide sequence ID" value="NZ_JARYZI010000004.1"/>
</dbReference>
<organism evidence="2 3">
    <name type="scientific">Fusibacter bizertensis</name>
    <dbReference type="NCBI Taxonomy" id="1488331"/>
    <lineage>
        <taxon>Bacteria</taxon>
        <taxon>Bacillati</taxon>
        <taxon>Bacillota</taxon>
        <taxon>Clostridia</taxon>
        <taxon>Eubacteriales</taxon>
        <taxon>Eubacteriales Family XII. Incertae Sedis</taxon>
        <taxon>Fusibacter</taxon>
    </lineage>
</organism>
<gene>
    <name evidence="2" type="ORF">QE109_07445</name>
</gene>
<proteinExistence type="predicted"/>
<dbReference type="Proteomes" id="UP001158045">
    <property type="component" value="Unassembled WGS sequence"/>
</dbReference>
<reference evidence="2 3" key="1">
    <citation type="submission" date="2023-04" db="EMBL/GenBank/DDBJ databases">
        <title>Fusibacter bizertensis strain WBS, isolated from littoral bottom sediments of the Arctic seas - biochemical and genomic analysis.</title>
        <authorList>
            <person name="Brioukhanov A.L."/>
        </authorList>
    </citation>
    <scope>NUCLEOTIDE SEQUENCE [LARGE SCALE GENOMIC DNA]</scope>
    <source>
        <strain evidence="2 3">WBS</strain>
    </source>
</reference>
<dbReference type="Pfam" id="PF03956">
    <property type="entry name" value="Lys_export"/>
    <property type="match status" value="1"/>
</dbReference>
<evidence type="ECO:0000256" key="1">
    <source>
        <dbReference type="SAM" id="Phobius"/>
    </source>
</evidence>
<evidence type="ECO:0000313" key="2">
    <source>
        <dbReference type="EMBL" id="MDH8677977.1"/>
    </source>
</evidence>
<dbReference type="InterPro" id="IPR005642">
    <property type="entry name" value="LysO"/>
</dbReference>
<evidence type="ECO:0000313" key="3">
    <source>
        <dbReference type="Proteomes" id="UP001158045"/>
    </source>
</evidence>
<feature type="transmembrane region" description="Helical" evidence="1">
    <location>
        <begin position="34"/>
        <end position="51"/>
    </location>
</feature>
<keyword evidence="1" id="KW-0472">Membrane</keyword>
<comment type="caution">
    <text evidence="2">The sequence shown here is derived from an EMBL/GenBank/DDBJ whole genome shotgun (WGS) entry which is preliminary data.</text>
</comment>
<feature type="transmembrane region" description="Helical" evidence="1">
    <location>
        <begin position="6"/>
        <end position="22"/>
    </location>
</feature>
<protein>
    <submittedName>
        <fullName evidence="2">LysO family transporter</fullName>
    </submittedName>
</protein>
<keyword evidence="3" id="KW-1185">Reference proteome</keyword>
<accession>A0ABT6NC29</accession>
<keyword evidence="1" id="KW-1133">Transmembrane helix</keyword>
<keyword evidence="1" id="KW-0812">Transmembrane</keyword>
<sequence length="96" mass="10707">MSSILLYLGLLIVGGFLSYKGWIHKNLSAKIDKLQLACLFALLFVMGMRIGMNDRVLEAFAQIGLHAVLYAIFTVAGSVFMVHILLKFFGKRKEAN</sequence>
<feature type="transmembrane region" description="Helical" evidence="1">
    <location>
        <begin position="63"/>
        <end position="86"/>
    </location>
</feature>